<evidence type="ECO:0000313" key="2">
    <source>
        <dbReference type="EMBL" id="SEQ37538.1"/>
    </source>
</evidence>
<reference evidence="3" key="1">
    <citation type="submission" date="2016-10" db="EMBL/GenBank/DDBJ databases">
        <authorList>
            <person name="Varghese N."/>
            <person name="Submissions S."/>
        </authorList>
    </citation>
    <scope>NUCLEOTIDE SEQUENCE [LARGE SCALE GENOMIC DNA]</scope>
    <source>
        <strain evidence="3">DSM 44437</strain>
    </source>
</reference>
<keyword evidence="3" id="KW-1185">Reference proteome</keyword>
<evidence type="ECO:0000256" key="1">
    <source>
        <dbReference type="SAM" id="MobiDB-lite"/>
    </source>
</evidence>
<dbReference type="AlphaFoldDB" id="A0A1H9FJL1"/>
<accession>A0A1H9FJL1</accession>
<gene>
    <name evidence="2" type="ORF">SAMN04488000_102695</name>
</gene>
<feature type="region of interest" description="Disordered" evidence="1">
    <location>
        <begin position="1"/>
        <end position="22"/>
    </location>
</feature>
<dbReference type="EMBL" id="FOFV01000002">
    <property type="protein sequence ID" value="SEQ37538.1"/>
    <property type="molecule type" value="Genomic_DNA"/>
</dbReference>
<protein>
    <submittedName>
        <fullName evidence="2">Uncharacterized protein</fullName>
    </submittedName>
</protein>
<evidence type="ECO:0000313" key="3">
    <source>
        <dbReference type="Proteomes" id="UP000199503"/>
    </source>
</evidence>
<organism evidence="2 3">
    <name type="scientific">Lentzea albida</name>
    <dbReference type="NCBI Taxonomy" id="65499"/>
    <lineage>
        <taxon>Bacteria</taxon>
        <taxon>Bacillati</taxon>
        <taxon>Actinomycetota</taxon>
        <taxon>Actinomycetes</taxon>
        <taxon>Pseudonocardiales</taxon>
        <taxon>Pseudonocardiaceae</taxon>
        <taxon>Lentzea</taxon>
    </lineage>
</organism>
<name>A0A1H9FJL1_9PSEU</name>
<sequence length="62" mass="6885">MVLEPANCPQAHQAHSPGGVRWELVGDPRDGMQFRWAGDRFLARGTAVMTLSYEAERSSRAL</sequence>
<proteinExistence type="predicted"/>
<dbReference type="Proteomes" id="UP000199503">
    <property type="component" value="Unassembled WGS sequence"/>
</dbReference>